<dbReference type="RefSeq" id="WP_141163080.1">
    <property type="nucleotide sequence ID" value="NZ_VHQG01000002.1"/>
</dbReference>
<dbReference type="InterPro" id="IPR011251">
    <property type="entry name" value="Luciferase-like_dom"/>
</dbReference>
<feature type="domain" description="Luciferase-like" evidence="8">
    <location>
        <begin position="24"/>
        <end position="392"/>
    </location>
</feature>
<dbReference type="GO" id="GO:0016705">
    <property type="term" value="F:oxidoreductase activity, acting on paired donors, with incorporation or reduction of molecular oxygen"/>
    <property type="evidence" value="ECO:0007669"/>
    <property type="project" value="InterPro"/>
</dbReference>
<evidence type="ECO:0000256" key="6">
    <source>
        <dbReference type="PIRSR" id="PIRSR000337-1"/>
    </source>
</evidence>
<evidence type="ECO:0000256" key="7">
    <source>
        <dbReference type="SAM" id="MobiDB-lite"/>
    </source>
</evidence>
<dbReference type="InterPro" id="IPR016215">
    <property type="entry name" value="NTA_MOA"/>
</dbReference>
<accession>A0A506Y298</accession>
<name>A0A506Y298_9MICO</name>
<dbReference type="NCBIfam" id="TIGR03860">
    <property type="entry name" value="FMN_nitrolo"/>
    <property type="match status" value="1"/>
</dbReference>
<dbReference type="EC" id="1.14.-.-" evidence="9"/>
<evidence type="ECO:0000256" key="1">
    <source>
        <dbReference type="ARBA" id="ARBA00022630"/>
    </source>
</evidence>
<feature type="binding site" evidence="6">
    <location>
        <position position="147"/>
    </location>
    <ligand>
        <name>FMN</name>
        <dbReference type="ChEBI" id="CHEBI:58210"/>
    </ligand>
</feature>
<sequence>MTAERRQVHLAAHFPGVNSTTVWSDPTAQSQVEFSSFEHFARTAERGFFDYLFLAEGLRLREHRGEIHDLDVVGRPNTLGILAAVAAVTRHIGVVGTLSSTFNEPAELARQLATLDHLSGGRAGWNVVTSSDAFHGGNFRRGGFLPHPERYERASEFVALAKKLWDSWDDDAVLGDAAAGEFLRAGAVHDVRHRGKHFDVDARSTVPRSPQGRPIIVQAGDSPDGRDFAAEHAEVIFSRHAEFDDGRRFYSDVKGRLAGRGRSEDSLLILPAVSFVLGDSPADAEEKAREISLQQISKPTAITFLEQVWNRDLSAYDADGPLPEVDPDPGEQITRGWARAFEENQAKIAAWRAKADAEKLSIRQLVIAVANRHGFVGTAAHVASEIDRYVQNRASDGFVVVGHLTPHGLDEFADAVIPELQERGVYRTEYAEGATLRENLGLPAPHRLTDQIGATA</sequence>
<evidence type="ECO:0000259" key="8">
    <source>
        <dbReference type="Pfam" id="PF00296"/>
    </source>
</evidence>
<feature type="region of interest" description="Disordered" evidence="7">
    <location>
        <begin position="202"/>
        <end position="223"/>
    </location>
</feature>
<evidence type="ECO:0000256" key="5">
    <source>
        <dbReference type="ARBA" id="ARBA00033748"/>
    </source>
</evidence>
<comment type="similarity">
    <text evidence="5">Belongs to the NtaA/SnaA/DszA monooxygenase family.</text>
</comment>
<dbReference type="EMBL" id="VHQG01000002">
    <property type="protein sequence ID" value="TPW75720.1"/>
    <property type="molecule type" value="Genomic_DNA"/>
</dbReference>
<feature type="binding site" evidence="6">
    <location>
        <position position="97"/>
    </location>
    <ligand>
        <name>FMN</name>
        <dbReference type="ChEBI" id="CHEBI:58210"/>
    </ligand>
</feature>
<keyword evidence="2 6" id="KW-0288">FMN</keyword>
<dbReference type="CDD" id="cd01095">
    <property type="entry name" value="Nitrilotriacetate_monoxgenase"/>
    <property type="match status" value="1"/>
</dbReference>
<dbReference type="PANTHER" id="PTHR30011">
    <property type="entry name" value="ALKANESULFONATE MONOOXYGENASE-RELATED"/>
    <property type="match status" value="1"/>
</dbReference>
<dbReference type="OrthoDB" id="3265338at2"/>
<proteinExistence type="inferred from homology"/>
<evidence type="ECO:0000313" key="10">
    <source>
        <dbReference type="Proteomes" id="UP000316252"/>
    </source>
</evidence>
<keyword evidence="1 6" id="KW-0285">Flavoprotein</keyword>
<protein>
    <submittedName>
        <fullName evidence="9">NtaA/DmoA family FMN-dependent monooxygenase</fullName>
        <ecNumber evidence="9">1.14.-.-</ecNumber>
    </submittedName>
</protein>
<feature type="binding site" evidence="6">
    <location>
        <position position="222"/>
    </location>
    <ligand>
        <name>FMN</name>
        <dbReference type="ChEBI" id="CHEBI:58210"/>
    </ligand>
</feature>
<evidence type="ECO:0000256" key="2">
    <source>
        <dbReference type="ARBA" id="ARBA00022643"/>
    </source>
</evidence>
<dbReference type="Gene3D" id="3.20.20.30">
    <property type="entry name" value="Luciferase-like domain"/>
    <property type="match status" value="1"/>
</dbReference>
<comment type="caution">
    <text evidence="9">The sequence shown here is derived from an EMBL/GenBank/DDBJ whole genome shotgun (WGS) entry which is preliminary data.</text>
</comment>
<dbReference type="PANTHER" id="PTHR30011:SF16">
    <property type="entry name" value="C2H2 FINGER DOMAIN TRANSCRIPTION FACTOR (EUROFUNG)-RELATED"/>
    <property type="match status" value="1"/>
</dbReference>
<keyword evidence="10" id="KW-1185">Reference proteome</keyword>
<dbReference type="Proteomes" id="UP000316252">
    <property type="component" value="Unassembled WGS sequence"/>
</dbReference>
<dbReference type="PIRSF" id="PIRSF000337">
    <property type="entry name" value="NTA_MOA"/>
    <property type="match status" value="1"/>
</dbReference>
<dbReference type="AlphaFoldDB" id="A0A506Y298"/>
<evidence type="ECO:0000256" key="3">
    <source>
        <dbReference type="ARBA" id="ARBA00023002"/>
    </source>
</evidence>
<keyword evidence="4 9" id="KW-0503">Monooxygenase</keyword>
<dbReference type="InterPro" id="IPR036661">
    <property type="entry name" value="Luciferase-like_sf"/>
</dbReference>
<evidence type="ECO:0000313" key="9">
    <source>
        <dbReference type="EMBL" id="TPW75720.1"/>
    </source>
</evidence>
<reference evidence="9 10" key="1">
    <citation type="submission" date="2019-06" db="EMBL/GenBank/DDBJ databases">
        <authorList>
            <person name="Li F."/>
        </authorList>
    </citation>
    <scope>NUCLEOTIDE SEQUENCE [LARGE SCALE GENOMIC DNA]</scope>
    <source>
        <strain evidence="9 10">10F1D-1</strain>
    </source>
</reference>
<dbReference type="SUPFAM" id="SSF51679">
    <property type="entry name" value="Bacterial luciferase-like"/>
    <property type="match status" value="1"/>
</dbReference>
<dbReference type="Pfam" id="PF00296">
    <property type="entry name" value="Bac_luciferase"/>
    <property type="match status" value="1"/>
</dbReference>
<evidence type="ECO:0000256" key="4">
    <source>
        <dbReference type="ARBA" id="ARBA00023033"/>
    </source>
</evidence>
<keyword evidence="3 9" id="KW-0560">Oxidoreductase</keyword>
<feature type="binding site" evidence="6">
    <location>
        <position position="151"/>
    </location>
    <ligand>
        <name>FMN</name>
        <dbReference type="ChEBI" id="CHEBI:58210"/>
    </ligand>
</feature>
<dbReference type="GO" id="GO:0004497">
    <property type="term" value="F:monooxygenase activity"/>
    <property type="evidence" value="ECO:0007669"/>
    <property type="project" value="UniProtKB-KW"/>
</dbReference>
<gene>
    <name evidence="9" type="ORF">FJ657_07545</name>
</gene>
<dbReference type="InterPro" id="IPR051260">
    <property type="entry name" value="Diverse_substr_monoxygenases"/>
</dbReference>
<organism evidence="9 10">
    <name type="scientific">Schumannella soli</name>
    <dbReference type="NCBI Taxonomy" id="2590779"/>
    <lineage>
        <taxon>Bacteria</taxon>
        <taxon>Bacillati</taxon>
        <taxon>Actinomycetota</taxon>
        <taxon>Actinomycetes</taxon>
        <taxon>Micrococcales</taxon>
        <taxon>Microbacteriaceae</taxon>
        <taxon>Schumannella</taxon>
    </lineage>
</organism>